<comment type="caution">
    <text evidence="10">The sequence shown here is derived from an EMBL/GenBank/DDBJ whole genome shotgun (WGS) entry which is preliminary data.</text>
</comment>
<dbReference type="PANTHER" id="PTHR42982:SF8">
    <property type="entry name" value="SEC-INDEPENDENT PROTEIN TRANSLOCASE PROTEIN TATA"/>
    <property type="match status" value="1"/>
</dbReference>
<dbReference type="InterPro" id="IPR006312">
    <property type="entry name" value="TatA/E"/>
</dbReference>
<evidence type="ECO:0000313" key="10">
    <source>
        <dbReference type="EMBL" id="MFD0888062.1"/>
    </source>
</evidence>
<evidence type="ECO:0000313" key="11">
    <source>
        <dbReference type="Proteomes" id="UP001597024"/>
    </source>
</evidence>
<evidence type="ECO:0000256" key="1">
    <source>
        <dbReference type="ARBA" id="ARBA00004162"/>
    </source>
</evidence>
<gene>
    <name evidence="9" type="primary">tatA</name>
    <name evidence="10" type="ORF">ACFQ08_26280</name>
</gene>
<reference evidence="11" key="1">
    <citation type="journal article" date="2019" name="Int. J. Syst. Evol. Microbiol.">
        <title>The Global Catalogue of Microorganisms (GCM) 10K type strain sequencing project: providing services to taxonomists for standard genome sequencing and annotation.</title>
        <authorList>
            <consortium name="The Broad Institute Genomics Platform"/>
            <consortium name="The Broad Institute Genome Sequencing Center for Infectious Disease"/>
            <person name="Wu L."/>
            <person name="Ma J."/>
        </authorList>
    </citation>
    <scope>NUCLEOTIDE SEQUENCE [LARGE SCALE GENOMIC DNA]</scope>
    <source>
        <strain evidence="11">CCUG 62974</strain>
    </source>
</reference>
<accession>A0ABW3DY38</accession>
<protein>
    <recommendedName>
        <fullName evidence="9">Sec-independent protein translocase protein TatA</fullName>
    </recommendedName>
</protein>
<comment type="subcellular location">
    <subcellularLocation>
        <location evidence="1 9">Cell membrane</location>
        <topology evidence="1 9">Single-pass membrane protein</topology>
    </subcellularLocation>
</comment>
<evidence type="ECO:0000256" key="4">
    <source>
        <dbReference type="ARBA" id="ARBA00022692"/>
    </source>
</evidence>
<comment type="similarity">
    <text evidence="9">Belongs to the TatA/E family.</text>
</comment>
<keyword evidence="4 9" id="KW-0812">Transmembrane</keyword>
<evidence type="ECO:0000256" key="5">
    <source>
        <dbReference type="ARBA" id="ARBA00022927"/>
    </source>
</evidence>
<evidence type="ECO:0000256" key="9">
    <source>
        <dbReference type="HAMAP-Rule" id="MF_00236"/>
    </source>
</evidence>
<evidence type="ECO:0000256" key="7">
    <source>
        <dbReference type="ARBA" id="ARBA00023010"/>
    </source>
</evidence>
<dbReference type="EMBL" id="JBHTHX010001172">
    <property type="protein sequence ID" value="MFD0888062.1"/>
    <property type="molecule type" value="Genomic_DNA"/>
</dbReference>
<evidence type="ECO:0000256" key="2">
    <source>
        <dbReference type="ARBA" id="ARBA00022448"/>
    </source>
</evidence>
<evidence type="ECO:0000256" key="6">
    <source>
        <dbReference type="ARBA" id="ARBA00022989"/>
    </source>
</evidence>
<keyword evidence="3 9" id="KW-1003">Cell membrane</keyword>
<keyword evidence="11" id="KW-1185">Reference proteome</keyword>
<dbReference type="HAMAP" id="MF_00236">
    <property type="entry name" value="TatA_E"/>
    <property type="match status" value="1"/>
</dbReference>
<name>A0ABW3DY38_9ACTN</name>
<dbReference type="PANTHER" id="PTHR42982">
    <property type="entry name" value="SEC-INDEPENDENT PROTEIN TRANSLOCASE PROTEIN TATA"/>
    <property type="match status" value="1"/>
</dbReference>
<feature type="transmembrane region" description="Helical" evidence="9">
    <location>
        <begin position="6"/>
        <end position="22"/>
    </location>
</feature>
<proteinExistence type="inferred from homology"/>
<evidence type="ECO:0000256" key="3">
    <source>
        <dbReference type="ARBA" id="ARBA00022475"/>
    </source>
</evidence>
<keyword evidence="6 9" id="KW-1133">Transmembrane helix</keyword>
<comment type="function">
    <text evidence="9">Part of the twin-arginine translocation (Tat) system that transports large folded proteins containing a characteristic twin-arginine motif in their signal peptide across membranes. TatA could form the protein-conducting channel of the Tat system.</text>
</comment>
<dbReference type="InterPro" id="IPR003369">
    <property type="entry name" value="TatA/B/E"/>
</dbReference>
<keyword evidence="8 9" id="KW-0472">Membrane</keyword>
<keyword evidence="7 9" id="KW-0811">Translocation</keyword>
<organism evidence="10 11">
    <name type="scientific">Streptosporangium algeriense</name>
    <dbReference type="NCBI Taxonomy" id="1682748"/>
    <lineage>
        <taxon>Bacteria</taxon>
        <taxon>Bacillati</taxon>
        <taxon>Actinomycetota</taxon>
        <taxon>Actinomycetes</taxon>
        <taxon>Streptosporangiales</taxon>
        <taxon>Streptosporangiaceae</taxon>
        <taxon>Streptosporangium</taxon>
    </lineage>
</organism>
<evidence type="ECO:0000256" key="8">
    <source>
        <dbReference type="ARBA" id="ARBA00023136"/>
    </source>
</evidence>
<sequence>MAGLGTGEILIIALVLVALFGSRKLPDMARSVGRSLRVFKAETDRSRADDNGSRSVSGAALEEQARLLEEQAARLRAQTSKA</sequence>
<dbReference type="Proteomes" id="UP001597024">
    <property type="component" value="Unassembled WGS sequence"/>
</dbReference>
<dbReference type="Pfam" id="PF02416">
    <property type="entry name" value="TatA_B_E"/>
    <property type="match status" value="1"/>
</dbReference>
<keyword evidence="2 9" id="KW-0813">Transport</keyword>
<keyword evidence="5 9" id="KW-0653">Protein transport</keyword>
<comment type="subunit">
    <text evidence="9">The Tat system comprises two distinct complexes: a TatABC complex, containing multiple copies of TatA, TatB and TatC subunits, and a separate TatA complex, containing only TatA subunits. Substrates initially bind to the TatABC complex, which probably triggers association of the separate TatA complex to form the active translocon.</text>
</comment>
<dbReference type="Gene3D" id="1.20.5.3310">
    <property type="match status" value="1"/>
</dbReference>